<dbReference type="Pfam" id="PF00361">
    <property type="entry name" value="Proton_antipo_M"/>
    <property type="match status" value="1"/>
</dbReference>
<sequence length="502" mass="54478" precursor="true">MNQILVFPILFPLLSAITMLFFRRSVATQRIISILSSFLLLAAAGWLLAAVISGGMLTVQVGGWRAPFGITLAADLFSAVMVAASALIGLTTVLFSLATIDQERERFFYYPLLQLLMMGINGAFLTGDVFNLYVWFEVMLISSFVLLVLGGTPVQLEGAIKYVTINLLSSSVFLAAAGILYGMAGTLNMADLARITPHLPQQNLLAVVSVLFMITFGVKAAVFPLFFWLPASYHTPPVAVSAIFAGLLTKVGVYALIRFFTTIFSHEAVFIDEVLLAASALTMLSGVLGAAAQYDFRRLLSFHIISQIGYMIFGLALHSPLAIAGALFYIVHNIIAKTNLFYLSGIVERITGTFDLKKAGGVYAAHPVIGMLFLIPALALAGIPPLSGFWAKFVIIKAGFQAGEYAVTSIALLVGLLTLFSMMKIWNEAFWKDLPQPQVEGNRYETMGFGRRLLLFSPVVVLGLVTVLLGVFFEPVFRLAETAAAQLLDTQAYITPVLGRVK</sequence>
<feature type="transmembrane region" description="Helical" evidence="8">
    <location>
        <begin position="34"/>
        <end position="56"/>
    </location>
</feature>
<evidence type="ECO:0000313" key="11">
    <source>
        <dbReference type="Proteomes" id="UP000008841"/>
    </source>
</evidence>
<feature type="transmembrane region" description="Helical" evidence="8">
    <location>
        <begin position="76"/>
        <end position="100"/>
    </location>
</feature>
<feature type="transmembrane region" description="Helical" evidence="8">
    <location>
        <begin position="107"/>
        <end position="126"/>
    </location>
</feature>
<dbReference type="HOGENOM" id="CLU_007100_9_2_10"/>
<dbReference type="NCBIfam" id="NF009306">
    <property type="entry name" value="PRK12663.1"/>
    <property type="match status" value="1"/>
</dbReference>
<dbReference type="GO" id="GO:0016491">
    <property type="term" value="F:oxidoreductase activity"/>
    <property type="evidence" value="ECO:0007669"/>
    <property type="project" value="UniProtKB-KW"/>
</dbReference>
<dbReference type="PANTHER" id="PTHR42703:SF1">
    <property type="entry name" value="NA(+)_H(+) ANTIPORTER SUBUNIT D1"/>
    <property type="match status" value="1"/>
</dbReference>
<evidence type="ECO:0000256" key="3">
    <source>
        <dbReference type="ARBA" id="ARBA00022475"/>
    </source>
</evidence>
<keyword evidence="10" id="KW-0560">Oxidoreductase</keyword>
<dbReference type="eggNOG" id="COG0651">
    <property type="taxonomic scope" value="Bacteria"/>
</dbReference>
<dbReference type="GO" id="GO:0042773">
    <property type="term" value="P:ATP synthesis coupled electron transport"/>
    <property type="evidence" value="ECO:0007669"/>
    <property type="project" value="InterPro"/>
</dbReference>
<feature type="transmembrane region" description="Helical" evidence="8">
    <location>
        <begin position="363"/>
        <end position="384"/>
    </location>
</feature>
<evidence type="ECO:0000256" key="1">
    <source>
        <dbReference type="ARBA" id="ARBA00004651"/>
    </source>
</evidence>
<evidence type="ECO:0000256" key="8">
    <source>
        <dbReference type="SAM" id="Phobius"/>
    </source>
</evidence>
<dbReference type="InterPro" id="IPR003918">
    <property type="entry name" value="NADH_UbQ_OxRdtase"/>
</dbReference>
<gene>
    <name evidence="10" type="ordered locus">Clim_0980</name>
</gene>
<dbReference type="RefSeq" id="WP_012465935.1">
    <property type="nucleotide sequence ID" value="NC_010803.1"/>
</dbReference>
<reference evidence="10 11" key="1">
    <citation type="submission" date="2008-05" db="EMBL/GenBank/DDBJ databases">
        <title>Complete sequence of Chlorobium limicola DSM 245.</title>
        <authorList>
            <consortium name="US DOE Joint Genome Institute"/>
            <person name="Lucas S."/>
            <person name="Copeland A."/>
            <person name="Lapidus A."/>
            <person name="Glavina del Rio T."/>
            <person name="Dalin E."/>
            <person name="Tice H."/>
            <person name="Bruce D."/>
            <person name="Goodwin L."/>
            <person name="Pitluck S."/>
            <person name="Schmutz J."/>
            <person name="Larimer F."/>
            <person name="Land M."/>
            <person name="Hauser L."/>
            <person name="Kyrpides N."/>
            <person name="Ovchinnikova G."/>
            <person name="Zhao F."/>
            <person name="Li T."/>
            <person name="Liu Z."/>
            <person name="Overmann J."/>
            <person name="Bryant D.A."/>
            <person name="Richardson P."/>
        </authorList>
    </citation>
    <scope>NUCLEOTIDE SEQUENCE [LARGE SCALE GENOMIC DNA]</scope>
    <source>
        <strain evidence="11">DSM 245 / NBRC 103803 / 6330</strain>
    </source>
</reference>
<evidence type="ECO:0000256" key="6">
    <source>
        <dbReference type="ARBA" id="ARBA00023136"/>
    </source>
</evidence>
<evidence type="ECO:0000256" key="2">
    <source>
        <dbReference type="ARBA" id="ARBA00005346"/>
    </source>
</evidence>
<feature type="transmembrane region" description="Helical" evidence="8">
    <location>
        <begin position="405"/>
        <end position="426"/>
    </location>
</feature>
<dbReference type="InterPro" id="IPR001750">
    <property type="entry name" value="ND/Mrp_TM"/>
</dbReference>
<feature type="transmembrane region" description="Helical" evidence="8">
    <location>
        <begin position="238"/>
        <end position="257"/>
    </location>
</feature>
<feature type="transmembrane region" description="Helical" evidence="8">
    <location>
        <begin position="308"/>
        <end position="331"/>
    </location>
</feature>
<feature type="transmembrane region" description="Helical" evidence="8">
    <location>
        <begin position="6"/>
        <end position="22"/>
    </location>
</feature>
<keyword evidence="5 8" id="KW-1133">Transmembrane helix</keyword>
<dbReference type="OrthoDB" id="9807568at2"/>
<comment type="subcellular location">
    <subcellularLocation>
        <location evidence="1">Cell membrane</location>
        <topology evidence="1">Multi-pass membrane protein</topology>
    </subcellularLocation>
    <subcellularLocation>
        <location evidence="7">Membrane</location>
        <topology evidence="7">Multi-pass membrane protein</topology>
    </subcellularLocation>
</comment>
<dbReference type="AlphaFoldDB" id="B3EIW5"/>
<comment type="similarity">
    <text evidence="2">Belongs to the CPA3 antiporters (TC 2.A.63) subunit D family.</text>
</comment>
<feature type="transmembrane region" description="Helical" evidence="8">
    <location>
        <begin position="277"/>
        <end position="296"/>
    </location>
</feature>
<dbReference type="PRINTS" id="PR01437">
    <property type="entry name" value="NUOXDRDTASE4"/>
</dbReference>
<dbReference type="GO" id="GO:0008137">
    <property type="term" value="F:NADH dehydrogenase (ubiquinone) activity"/>
    <property type="evidence" value="ECO:0007669"/>
    <property type="project" value="InterPro"/>
</dbReference>
<protein>
    <submittedName>
        <fullName evidence="10">NADH dehydrogenase (Quinone)</fullName>
        <ecNumber evidence="10">1.6.5.11</ecNumber>
    </submittedName>
</protein>
<keyword evidence="6 8" id="KW-0472">Membrane</keyword>
<dbReference type="Proteomes" id="UP000008841">
    <property type="component" value="Chromosome"/>
</dbReference>
<evidence type="ECO:0000256" key="4">
    <source>
        <dbReference type="ARBA" id="ARBA00022692"/>
    </source>
</evidence>
<evidence type="ECO:0000259" key="9">
    <source>
        <dbReference type="Pfam" id="PF00361"/>
    </source>
</evidence>
<dbReference type="EMBL" id="CP001097">
    <property type="protein sequence ID" value="ACD90056.1"/>
    <property type="molecule type" value="Genomic_DNA"/>
</dbReference>
<evidence type="ECO:0000256" key="7">
    <source>
        <dbReference type="RuleBase" id="RU000320"/>
    </source>
</evidence>
<feature type="transmembrane region" description="Helical" evidence="8">
    <location>
        <begin position="132"/>
        <end position="150"/>
    </location>
</feature>
<feature type="transmembrane region" description="Helical" evidence="8">
    <location>
        <begin position="204"/>
        <end position="226"/>
    </location>
</feature>
<proteinExistence type="inferred from homology"/>
<evidence type="ECO:0000256" key="5">
    <source>
        <dbReference type="ARBA" id="ARBA00022989"/>
    </source>
</evidence>
<keyword evidence="3" id="KW-1003">Cell membrane</keyword>
<feature type="domain" description="NADH:quinone oxidoreductase/Mrp antiporter transmembrane" evidence="9">
    <location>
        <begin position="127"/>
        <end position="416"/>
    </location>
</feature>
<name>B3EIW5_CHLL2</name>
<accession>B3EIW5</accession>
<dbReference type="GO" id="GO:0005886">
    <property type="term" value="C:plasma membrane"/>
    <property type="evidence" value="ECO:0007669"/>
    <property type="project" value="UniProtKB-SubCell"/>
</dbReference>
<feature type="transmembrane region" description="Helical" evidence="8">
    <location>
        <begin position="453"/>
        <end position="473"/>
    </location>
</feature>
<organism evidence="10 11">
    <name type="scientific">Chlorobium limicola (strain DSM 245 / NBRC 103803 / 6330)</name>
    <dbReference type="NCBI Taxonomy" id="290315"/>
    <lineage>
        <taxon>Bacteria</taxon>
        <taxon>Pseudomonadati</taxon>
        <taxon>Chlorobiota</taxon>
        <taxon>Chlorobiia</taxon>
        <taxon>Chlorobiales</taxon>
        <taxon>Chlorobiaceae</taxon>
        <taxon>Chlorobium/Pelodictyon group</taxon>
        <taxon>Chlorobium</taxon>
    </lineage>
</organism>
<evidence type="ECO:0000313" key="10">
    <source>
        <dbReference type="EMBL" id="ACD90056.1"/>
    </source>
</evidence>
<dbReference type="InterPro" id="IPR050586">
    <property type="entry name" value="CPA3_Na-H_Antiporter_D"/>
</dbReference>
<dbReference type="EC" id="1.6.5.11" evidence="10"/>
<keyword evidence="4 7" id="KW-0812">Transmembrane</keyword>
<dbReference type="KEGG" id="cli:Clim_0980"/>
<feature type="transmembrane region" description="Helical" evidence="8">
    <location>
        <begin position="162"/>
        <end position="184"/>
    </location>
</feature>
<dbReference type="PANTHER" id="PTHR42703">
    <property type="entry name" value="NADH DEHYDROGENASE"/>
    <property type="match status" value="1"/>
</dbReference>
<dbReference type="STRING" id="290315.Clim_0980"/>